<accession>A0AAE0ZIV7</accession>
<evidence type="ECO:0000313" key="3">
    <source>
        <dbReference type="Proteomes" id="UP001283361"/>
    </source>
</evidence>
<keyword evidence="1" id="KW-0732">Signal</keyword>
<feature type="signal peptide" evidence="1">
    <location>
        <begin position="1"/>
        <end position="23"/>
    </location>
</feature>
<dbReference type="AlphaFoldDB" id="A0AAE0ZIV7"/>
<evidence type="ECO:0008006" key="4">
    <source>
        <dbReference type="Google" id="ProtNLM"/>
    </source>
</evidence>
<proteinExistence type="predicted"/>
<gene>
    <name evidence="2" type="ORF">RRG08_062072</name>
</gene>
<organism evidence="2 3">
    <name type="scientific">Elysia crispata</name>
    <name type="common">lettuce slug</name>
    <dbReference type="NCBI Taxonomy" id="231223"/>
    <lineage>
        <taxon>Eukaryota</taxon>
        <taxon>Metazoa</taxon>
        <taxon>Spiralia</taxon>
        <taxon>Lophotrochozoa</taxon>
        <taxon>Mollusca</taxon>
        <taxon>Gastropoda</taxon>
        <taxon>Heterobranchia</taxon>
        <taxon>Euthyneura</taxon>
        <taxon>Panpulmonata</taxon>
        <taxon>Sacoglossa</taxon>
        <taxon>Placobranchoidea</taxon>
        <taxon>Plakobranchidae</taxon>
        <taxon>Elysia</taxon>
    </lineage>
</organism>
<keyword evidence="3" id="KW-1185">Reference proteome</keyword>
<reference evidence="2" key="1">
    <citation type="journal article" date="2023" name="G3 (Bethesda)">
        <title>A reference genome for the long-term kleptoplast-retaining sea slug Elysia crispata morphotype clarki.</title>
        <authorList>
            <person name="Eastman K.E."/>
            <person name="Pendleton A.L."/>
            <person name="Shaikh M.A."/>
            <person name="Suttiyut T."/>
            <person name="Ogas R."/>
            <person name="Tomko P."/>
            <person name="Gavelis G."/>
            <person name="Widhalm J.R."/>
            <person name="Wisecaver J.H."/>
        </authorList>
    </citation>
    <scope>NUCLEOTIDE SEQUENCE</scope>
    <source>
        <strain evidence="2">ECLA1</strain>
    </source>
</reference>
<feature type="chain" id="PRO_5041921159" description="Secreted protein" evidence="1">
    <location>
        <begin position="24"/>
        <end position="79"/>
    </location>
</feature>
<dbReference type="Proteomes" id="UP001283361">
    <property type="component" value="Unassembled WGS sequence"/>
</dbReference>
<dbReference type="EMBL" id="JAWDGP010003891">
    <property type="protein sequence ID" value="KAK3769731.1"/>
    <property type="molecule type" value="Genomic_DNA"/>
</dbReference>
<protein>
    <recommendedName>
        <fullName evidence="4">Secreted protein</fullName>
    </recommendedName>
</protein>
<evidence type="ECO:0000313" key="2">
    <source>
        <dbReference type="EMBL" id="KAK3769731.1"/>
    </source>
</evidence>
<name>A0AAE0ZIV7_9GAST</name>
<comment type="caution">
    <text evidence="2">The sequence shown here is derived from an EMBL/GenBank/DDBJ whole genome shotgun (WGS) entry which is preliminary data.</text>
</comment>
<sequence>MWRFNIRSFCPLTVLGRIPGVLGQLQWRLLQDLLHLTCAISAHNINLFQHASQSPVAVGCRREGAPFVFNSGPIVQTSR</sequence>
<evidence type="ECO:0000256" key="1">
    <source>
        <dbReference type="SAM" id="SignalP"/>
    </source>
</evidence>